<accession>Q03G22</accession>
<sequence length="123" mass="14114">MAETEDLKNLKVLLAMEDDNSRDTLLNLIIKNTEASLKIKLHRKAKDDVPAELNYILLEVAVRRFNRFKNEGMTNYSQEGETFTFKDSDFDDFLDDIADWLADEEDKPTSLGKVSFISGYSGR</sequence>
<protein>
    <recommendedName>
        <fullName evidence="3">Phage gp6-like head-tail connector protein</fullName>
    </recommendedName>
</protein>
<gene>
    <name evidence="1" type="ordered locus">PEPE_0789</name>
</gene>
<dbReference type="KEGG" id="ppe:PEPE_0789"/>
<dbReference type="AlphaFoldDB" id="Q03G22"/>
<dbReference type="EMBL" id="CP000422">
    <property type="protein sequence ID" value="ABJ67850.1"/>
    <property type="molecule type" value="Genomic_DNA"/>
</dbReference>
<evidence type="ECO:0000313" key="1">
    <source>
        <dbReference type="EMBL" id="ABJ67850.1"/>
    </source>
</evidence>
<proteinExistence type="predicted"/>
<dbReference type="Pfam" id="PF05135">
    <property type="entry name" value="Phage_connect_1"/>
    <property type="match status" value="1"/>
</dbReference>
<dbReference type="STRING" id="278197.PEPE_0789"/>
<dbReference type="HOGENOM" id="CLU_165430_1_0_9"/>
<dbReference type="OrthoDB" id="1701341at2"/>
<dbReference type="eggNOG" id="ENOG5033E9D">
    <property type="taxonomic scope" value="Bacteria"/>
</dbReference>
<dbReference type="InterPro" id="IPR021146">
    <property type="entry name" value="Phage_gp6-like_head-tail"/>
</dbReference>
<reference evidence="1 2" key="1">
    <citation type="journal article" date="2006" name="Proc. Natl. Acad. Sci. U.S.A.">
        <title>Comparative genomics of the lactic acid bacteria.</title>
        <authorList>
            <person name="Makarova K."/>
            <person name="Slesarev A."/>
            <person name="Wolf Y."/>
            <person name="Sorokin A."/>
            <person name="Mirkin B."/>
            <person name="Koonin E."/>
            <person name="Pavlov A."/>
            <person name="Pavlova N."/>
            <person name="Karamychev V."/>
            <person name="Polouchine N."/>
            <person name="Shakhova V."/>
            <person name="Grigoriev I."/>
            <person name="Lou Y."/>
            <person name="Rohksar D."/>
            <person name="Lucas S."/>
            <person name="Huang K."/>
            <person name="Goodstein D.M."/>
            <person name="Hawkins T."/>
            <person name="Plengvidhya V."/>
            <person name="Welker D."/>
            <person name="Hughes J."/>
            <person name="Goh Y."/>
            <person name="Benson A."/>
            <person name="Baldwin K."/>
            <person name="Lee J.H."/>
            <person name="Diaz-Muniz I."/>
            <person name="Dosti B."/>
            <person name="Smeianov V."/>
            <person name="Wechter W."/>
            <person name="Barabote R."/>
            <person name="Lorca G."/>
            <person name="Altermann E."/>
            <person name="Barrangou R."/>
            <person name="Ganesan B."/>
            <person name="Xie Y."/>
            <person name="Rawsthorne H."/>
            <person name="Tamir D."/>
            <person name="Parker C."/>
            <person name="Breidt F."/>
            <person name="Broadbent J."/>
            <person name="Hutkins R."/>
            <person name="O'Sullivan D."/>
            <person name="Steele J."/>
            <person name="Unlu G."/>
            <person name="Saier M."/>
            <person name="Klaenhammer T."/>
            <person name="Richardson P."/>
            <person name="Kozyavkin S."/>
            <person name="Weimer B."/>
            <person name="Mills D."/>
        </authorList>
    </citation>
    <scope>NUCLEOTIDE SEQUENCE [LARGE SCALE GENOMIC DNA]</scope>
    <source>
        <strain evidence="2">ATCC 25745 / CCUG 21536 / LMG 10740 / 183-1w</strain>
    </source>
</reference>
<dbReference type="RefSeq" id="WP_011673262.1">
    <property type="nucleotide sequence ID" value="NC_008525.1"/>
</dbReference>
<dbReference type="GeneID" id="33062425"/>
<evidence type="ECO:0008006" key="3">
    <source>
        <dbReference type="Google" id="ProtNLM"/>
    </source>
</evidence>
<name>Q03G22_PEDPA</name>
<dbReference type="Proteomes" id="UP000000773">
    <property type="component" value="Chromosome"/>
</dbReference>
<evidence type="ECO:0000313" key="2">
    <source>
        <dbReference type="Proteomes" id="UP000000773"/>
    </source>
</evidence>
<organism evidence="1 2">
    <name type="scientific">Pediococcus pentosaceus (strain ATCC 25745 / CCUG 21536 / LMG 10740 / 183-1w)</name>
    <dbReference type="NCBI Taxonomy" id="278197"/>
    <lineage>
        <taxon>Bacteria</taxon>
        <taxon>Bacillati</taxon>
        <taxon>Bacillota</taxon>
        <taxon>Bacilli</taxon>
        <taxon>Lactobacillales</taxon>
        <taxon>Lactobacillaceae</taxon>
        <taxon>Pediococcus</taxon>
    </lineage>
</organism>